<dbReference type="InterPro" id="IPR052130">
    <property type="entry name" value="AEBP2/jing_C2H2-ZnF"/>
</dbReference>
<dbReference type="SMART" id="SM00355">
    <property type="entry name" value="ZnF_C2H2"/>
    <property type="match status" value="3"/>
</dbReference>
<dbReference type="PROSITE" id="PS00028">
    <property type="entry name" value="ZINC_FINGER_C2H2_1"/>
    <property type="match status" value="2"/>
</dbReference>
<evidence type="ECO:0000259" key="14">
    <source>
        <dbReference type="PROSITE" id="PS50157"/>
    </source>
</evidence>
<keyword evidence="6" id="KW-0862">Zinc</keyword>
<evidence type="ECO:0000313" key="15">
    <source>
        <dbReference type="EMBL" id="KAL1122556.1"/>
    </source>
</evidence>
<evidence type="ECO:0000256" key="5">
    <source>
        <dbReference type="ARBA" id="ARBA00022771"/>
    </source>
</evidence>
<keyword evidence="4" id="KW-0677">Repeat</keyword>
<dbReference type="PANTHER" id="PTHR46541">
    <property type="entry name" value="ZINC FINGER PROTEIN AEBP2"/>
    <property type="match status" value="1"/>
</dbReference>
<keyword evidence="2" id="KW-0678">Repressor</keyword>
<dbReference type="EMBL" id="JBFDAA010000013">
    <property type="protein sequence ID" value="KAL1122556.1"/>
    <property type="molecule type" value="Genomic_DNA"/>
</dbReference>
<keyword evidence="10" id="KW-0539">Nucleus</keyword>
<dbReference type="GO" id="GO:0005634">
    <property type="term" value="C:nucleus"/>
    <property type="evidence" value="ECO:0007669"/>
    <property type="project" value="UniProtKB-SubCell"/>
</dbReference>
<keyword evidence="8" id="KW-0805">Transcription regulation</keyword>
<gene>
    <name evidence="15" type="ORF">AAG570_002886</name>
</gene>
<evidence type="ECO:0000256" key="8">
    <source>
        <dbReference type="ARBA" id="ARBA00023015"/>
    </source>
</evidence>
<feature type="compositionally biased region" description="Pro residues" evidence="13">
    <location>
        <begin position="96"/>
        <end position="108"/>
    </location>
</feature>
<dbReference type="InterPro" id="IPR013087">
    <property type="entry name" value="Znf_C2H2_type"/>
</dbReference>
<sequence>MPPTQTQPVAPWPTWAKQPKQGKITEYFKKRSTTAEEFFKSKTKPKASEPNSASAAKQLISKFLSPSGLFDEPRAEPQAASTPKSKEDAVDTFVRPPSPAPAPQPEPPVVQQEERTIRFPPKNGWRGHYVSDVVCRWTECDAKFSTTSALIEHLQVQHVNSQTLGEYYVCQWVECKVFERRSCSRTWLERHVLSHGGNKPYRCIVDGCGHRFSSQTLLQRHVNGHFAEGNQQGSSKKNCEPNNKLIRRNGKRLRYRRQPFSARVYDYFDAGIMEGLQHNLIELTERRTLGRLDASPGHTVTLHSKVCPLCVITFKKLLCSVFSVLLVF</sequence>
<dbReference type="InterPro" id="IPR036236">
    <property type="entry name" value="Znf_C2H2_sf"/>
</dbReference>
<dbReference type="Pfam" id="PF26014">
    <property type="entry name" value="SH3_AEBP2_C"/>
    <property type="match status" value="1"/>
</dbReference>
<dbReference type="Proteomes" id="UP001558652">
    <property type="component" value="Unassembled WGS sequence"/>
</dbReference>
<keyword evidence="7" id="KW-0156">Chromatin regulator</keyword>
<feature type="domain" description="C2H2-type" evidence="14">
    <location>
        <begin position="201"/>
        <end position="230"/>
    </location>
</feature>
<comment type="similarity">
    <text evidence="11">Belongs to the AEBP2/jing C2H2-type zinc-finger family.</text>
</comment>
<evidence type="ECO:0000256" key="10">
    <source>
        <dbReference type="ARBA" id="ARBA00023242"/>
    </source>
</evidence>
<dbReference type="GO" id="GO:0006325">
    <property type="term" value="P:chromatin organization"/>
    <property type="evidence" value="ECO:0007669"/>
    <property type="project" value="UniProtKB-KW"/>
</dbReference>
<evidence type="ECO:0000256" key="9">
    <source>
        <dbReference type="ARBA" id="ARBA00023163"/>
    </source>
</evidence>
<dbReference type="PANTHER" id="PTHR46541:SF1">
    <property type="entry name" value="ZINC FINGER PROTEIN AEBP2"/>
    <property type="match status" value="1"/>
</dbReference>
<feature type="region of interest" description="Disordered" evidence="13">
    <location>
        <begin position="38"/>
        <end position="113"/>
    </location>
</feature>
<organism evidence="15 16">
    <name type="scientific">Ranatra chinensis</name>
    <dbReference type="NCBI Taxonomy" id="642074"/>
    <lineage>
        <taxon>Eukaryota</taxon>
        <taxon>Metazoa</taxon>
        <taxon>Ecdysozoa</taxon>
        <taxon>Arthropoda</taxon>
        <taxon>Hexapoda</taxon>
        <taxon>Insecta</taxon>
        <taxon>Pterygota</taxon>
        <taxon>Neoptera</taxon>
        <taxon>Paraneoptera</taxon>
        <taxon>Hemiptera</taxon>
        <taxon>Heteroptera</taxon>
        <taxon>Panheteroptera</taxon>
        <taxon>Nepomorpha</taxon>
        <taxon>Nepidae</taxon>
        <taxon>Ranatrinae</taxon>
        <taxon>Ranatra</taxon>
    </lineage>
</organism>
<keyword evidence="16" id="KW-1185">Reference proteome</keyword>
<evidence type="ECO:0000256" key="11">
    <source>
        <dbReference type="ARBA" id="ARBA00037930"/>
    </source>
</evidence>
<evidence type="ECO:0000256" key="1">
    <source>
        <dbReference type="ARBA" id="ARBA00004123"/>
    </source>
</evidence>
<comment type="subcellular location">
    <subcellularLocation>
        <location evidence="1">Nucleus</location>
    </subcellularLocation>
</comment>
<evidence type="ECO:0000256" key="7">
    <source>
        <dbReference type="ARBA" id="ARBA00022853"/>
    </source>
</evidence>
<dbReference type="GO" id="GO:0008270">
    <property type="term" value="F:zinc ion binding"/>
    <property type="evidence" value="ECO:0007669"/>
    <property type="project" value="UniProtKB-KW"/>
</dbReference>
<dbReference type="SUPFAM" id="SSF57667">
    <property type="entry name" value="beta-beta-alpha zinc fingers"/>
    <property type="match status" value="2"/>
</dbReference>
<evidence type="ECO:0000256" key="6">
    <source>
        <dbReference type="ARBA" id="ARBA00022833"/>
    </source>
</evidence>
<evidence type="ECO:0000313" key="16">
    <source>
        <dbReference type="Proteomes" id="UP001558652"/>
    </source>
</evidence>
<dbReference type="InterPro" id="IPR059034">
    <property type="entry name" value="SH3_AEBP2_C"/>
</dbReference>
<comment type="caution">
    <text evidence="15">The sequence shown here is derived from an EMBL/GenBank/DDBJ whole genome shotgun (WGS) entry which is preliminary data.</text>
</comment>
<dbReference type="AlphaFoldDB" id="A0ABD0Y5T7"/>
<proteinExistence type="inferred from homology"/>
<evidence type="ECO:0000256" key="4">
    <source>
        <dbReference type="ARBA" id="ARBA00022737"/>
    </source>
</evidence>
<feature type="region of interest" description="Disordered" evidence="13">
    <location>
        <begin position="1"/>
        <end position="23"/>
    </location>
</feature>
<evidence type="ECO:0000256" key="13">
    <source>
        <dbReference type="SAM" id="MobiDB-lite"/>
    </source>
</evidence>
<evidence type="ECO:0000256" key="3">
    <source>
        <dbReference type="ARBA" id="ARBA00022723"/>
    </source>
</evidence>
<reference evidence="15 16" key="1">
    <citation type="submission" date="2024-07" db="EMBL/GenBank/DDBJ databases">
        <title>Chromosome-level genome assembly of the water stick insect Ranatra chinensis (Heteroptera: Nepidae).</title>
        <authorList>
            <person name="Liu X."/>
        </authorList>
    </citation>
    <scope>NUCLEOTIDE SEQUENCE [LARGE SCALE GENOMIC DNA]</scope>
    <source>
        <strain evidence="15">Cailab_2021Rc</strain>
        <tissue evidence="15">Muscle</tissue>
    </source>
</reference>
<dbReference type="PROSITE" id="PS50157">
    <property type="entry name" value="ZINC_FINGER_C2H2_2"/>
    <property type="match status" value="2"/>
</dbReference>
<evidence type="ECO:0000256" key="12">
    <source>
        <dbReference type="PROSITE-ProRule" id="PRU00042"/>
    </source>
</evidence>
<keyword evidence="3" id="KW-0479">Metal-binding</keyword>
<accession>A0ABD0Y5T7</accession>
<protein>
    <recommendedName>
        <fullName evidence="14">C2H2-type domain-containing protein</fullName>
    </recommendedName>
</protein>
<keyword evidence="5 12" id="KW-0863">Zinc-finger</keyword>
<evidence type="ECO:0000256" key="2">
    <source>
        <dbReference type="ARBA" id="ARBA00022491"/>
    </source>
</evidence>
<keyword evidence="9" id="KW-0804">Transcription</keyword>
<dbReference type="Gene3D" id="3.30.160.60">
    <property type="entry name" value="Classic Zinc Finger"/>
    <property type="match status" value="2"/>
</dbReference>
<feature type="domain" description="C2H2-type" evidence="14">
    <location>
        <begin position="133"/>
        <end position="163"/>
    </location>
</feature>
<name>A0ABD0Y5T7_9HEMI</name>